<evidence type="ECO:0000256" key="7">
    <source>
        <dbReference type="PIRSR" id="PIRSR600269-51"/>
    </source>
</evidence>
<feature type="modified residue" description="2',4',5'-topaquinone" evidence="7">
    <location>
        <position position="392"/>
    </location>
</feature>
<dbReference type="Pfam" id="PF02728">
    <property type="entry name" value="Cu_amine_oxidN3"/>
    <property type="match status" value="1"/>
</dbReference>
<dbReference type="AlphaFoldDB" id="A0A0D7ENC2"/>
<dbReference type="GO" id="GO:0009308">
    <property type="term" value="P:amine metabolic process"/>
    <property type="evidence" value="ECO:0007669"/>
    <property type="project" value="UniProtKB-UniRule"/>
</dbReference>
<evidence type="ECO:0000313" key="13">
    <source>
        <dbReference type="Proteomes" id="UP000032515"/>
    </source>
</evidence>
<comment type="cofactor">
    <cofactor evidence="8">
        <name>Cu cation</name>
        <dbReference type="ChEBI" id="CHEBI:23378"/>
    </cofactor>
    <text evidence="8">Contains 1 topaquinone per subunit.</text>
</comment>
<evidence type="ECO:0000313" key="12">
    <source>
        <dbReference type="EMBL" id="KIZ40952.1"/>
    </source>
</evidence>
<dbReference type="GO" id="GO:0008131">
    <property type="term" value="F:primary methylamine oxidase activity"/>
    <property type="evidence" value="ECO:0007669"/>
    <property type="project" value="InterPro"/>
</dbReference>
<feature type="domain" description="Copper amine oxidase N3-terminal" evidence="11">
    <location>
        <begin position="113"/>
        <end position="214"/>
    </location>
</feature>
<gene>
    <name evidence="12" type="ORF">OO17_16285</name>
</gene>
<evidence type="ECO:0000256" key="8">
    <source>
        <dbReference type="RuleBase" id="RU000672"/>
    </source>
</evidence>
<sequence>MSLADQSTCCHATTRAETNSVLHPLQALTPAEIIKVAAIVNADPPYGVDTRFETIELLEPDKSVVRAFKPGMKIARQARVSVFSTTAIGVTRLFVSLDDGRIVERKEFPRARPMIQLEQFLAIEGYVRADPDFIAGCARRGITDMTTVCVDPWSAGNFSIPGEEGRHLCHVFAWQRLCENENFYAHPIEGLNAVIDLKTWEIIRVDDYGTIPIPLRQANYEKEFNTSTRAPLKPIDVTQPQGVNFKIEGSALSWDKWSFVVGFNAREALTLHDIKYDGRSIAHRASLVEMVVPYGSPVNGHFRKNVFDIGEYGIGKLANSLKLGCDCLGVIEYMDVHMSTMNGDVMTIEKAICIHEEDSGLAWKHWDFRTDRAEIRRARKLVVSTICTVGNYEYALYWYFHLDGTIEFEMKATGIINTAACLPGQPGKYAREVLPGVVGQIHQHIFCARLDMAVDGDNNSFVECNTYAEPEDSADNPYGNAFYESETVLGTELAAARRANPAAQRYWKVVNPNKTNYTGAPVSYKLEAMNCVTPFVSPNSASGKRSSFVQNHVWVTAFDPEERFPAGNYMNHSDGAGGIADFVKQDRPLVNTDIVLWHVFGLHHPVRIEDFPVQPCISTGFKLVPHGFFDGNPCIDLPAEQNAASCCANAAVT</sequence>
<keyword evidence="5 8" id="KW-0186">Copper</keyword>
<dbReference type="GO" id="GO:0005507">
    <property type="term" value="F:copper ion binding"/>
    <property type="evidence" value="ECO:0007669"/>
    <property type="project" value="InterPro"/>
</dbReference>
<dbReference type="Pfam" id="PF02727">
    <property type="entry name" value="Cu_amine_oxidN2"/>
    <property type="match status" value="1"/>
</dbReference>
<evidence type="ECO:0000256" key="3">
    <source>
        <dbReference type="ARBA" id="ARBA00022772"/>
    </source>
</evidence>
<keyword evidence="4 8" id="KW-0560">Oxidoreductase</keyword>
<feature type="domain" description="Copper amine oxidase catalytic" evidence="9">
    <location>
        <begin position="236"/>
        <end position="635"/>
    </location>
</feature>
<protein>
    <recommendedName>
        <fullName evidence="8">Amine oxidase</fullName>
        <ecNumber evidence="8">1.4.3.-</ecNumber>
    </recommendedName>
</protein>
<dbReference type="EMBL" id="JXXE01000325">
    <property type="protein sequence ID" value="KIZ40952.1"/>
    <property type="molecule type" value="Genomic_DNA"/>
</dbReference>
<dbReference type="InterPro" id="IPR015798">
    <property type="entry name" value="Cu_amine_oxidase_C"/>
</dbReference>
<dbReference type="Gene3D" id="2.70.98.20">
    <property type="entry name" value="Copper amine oxidase, catalytic domain"/>
    <property type="match status" value="1"/>
</dbReference>
<dbReference type="RefSeq" id="WP_044413120.1">
    <property type="nucleotide sequence ID" value="NZ_JXXE01000325.1"/>
</dbReference>
<accession>A0A0D7ENC2</accession>
<dbReference type="Gene3D" id="3.10.450.40">
    <property type="match status" value="2"/>
</dbReference>
<evidence type="ECO:0000256" key="2">
    <source>
        <dbReference type="ARBA" id="ARBA00022723"/>
    </source>
</evidence>
<evidence type="ECO:0000256" key="1">
    <source>
        <dbReference type="ARBA" id="ARBA00007983"/>
    </source>
</evidence>
<dbReference type="PANTHER" id="PTHR10638">
    <property type="entry name" value="COPPER AMINE OXIDASE"/>
    <property type="match status" value="1"/>
</dbReference>
<proteinExistence type="inferred from homology"/>
<dbReference type="InterPro" id="IPR015800">
    <property type="entry name" value="Cu_amine_oxidase_N2"/>
</dbReference>
<feature type="active site" description="Proton acceptor" evidence="6">
    <location>
        <position position="308"/>
    </location>
</feature>
<comment type="caution">
    <text evidence="12">The sequence shown here is derived from an EMBL/GenBank/DDBJ whole genome shotgun (WGS) entry which is preliminary data.</text>
</comment>
<evidence type="ECO:0000256" key="4">
    <source>
        <dbReference type="ARBA" id="ARBA00023002"/>
    </source>
</evidence>
<dbReference type="InterPro" id="IPR036460">
    <property type="entry name" value="Cu_amine_oxidase_C_sf"/>
</dbReference>
<keyword evidence="3 6" id="KW-0801">TPQ</keyword>
<dbReference type="InterPro" id="IPR049948">
    <property type="entry name" value="Cu_Am_ox_TPQ-bd"/>
</dbReference>
<name>A0A0D7ENC2_RHOPL</name>
<evidence type="ECO:0000259" key="10">
    <source>
        <dbReference type="Pfam" id="PF02727"/>
    </source>
</evidence>
<dbReference type="NCBIfam" id="NF008559">
    <property type="entry name" value="PRK11504.1"/>
    <property type="match status" value="1"/>
</dbReference>
<dbReference type="InterPro" id="IPR000269">
    <property type="entry name" value="Cu_amine_oxidase"/>
</dbReference>
<evidence type="ECO:0000259" key="11">
    <source>
        <dbReference type="Pfam" id="PF02728"/>
    </source>
</evidence>
<dbReference type="Pfam" id="PF01179">
    <property type="entry name" value="Cu_amine_oxid"/>
    <property type="match status" value="1"/>
</dbReference>
<organism evidence="12 13">
    <name type="scientific">Rhodopseudomonas palustris</name>
    <dbReference type="NCBI Taxonomy" id="1076"/>
    <lineage>
        <taxon>Bacteria</taxon>
        <taxon>Pseudomonadati</taxon>
        <taxon>Pseudomonadota</taxon>
        <taxon>Alphaproteobacteria</taxon>
        <taxon>Hyphomicrobiales</taxon>
        <taxon>Nitrobacteraceae</taxon>
        <taxon>Rhodopseudomonas</taxon>
    </lineage>
</organism>
<evidence type="ECO:0000256" key="5">
    <source>
        <dbReference type="ARBA" id="ARBA00023008"/>
    </source>
</evidence>
<dbReference type="InterPro" id="IPR016182">
    <property type="entry name" value="Cu_amine_oxidase_N-reg"/>
</dbReference>
<evidence type="ECO:0000259" key="9">
    <source>
        <dbReference type="Pfam" id="PF01179"/>
    </source>
</evidence>
<reference evidence="12 13" key="1">
    <citation type="submission" date="2014-11" db="EMBL/GenBank/DDBJ databases">
        <title>Genomics and ecophysiology of heterotrophic nitrogen fixing bacteria isolated from estuarine surface water.</title>
        <authorList>
            <person name="Bentzon-Tilia M."/>
            <person name="Severin I."/>
            <person name="Hansen L.H."/>
            <person name="Riemann L."/>
        </authorList>
    </citation>
    <scope>NUCLEOTIDE SEQUENCE [LARGE SCALE GENOMIC DNA]</scope>
    <source>
        <strain evidence="12 13">BAL398</strain>
    </source>
</reference>
<dbReference type="GO" id="GO:0048038">
    <property type="term" value="F:quinone binding"/>
    <property type="evidence" value="ECO:0007669"/>
    <property type="project" value="InterPro"/>
</dbReference>
<dbReference type="PROSITE" id="PS01164">
    <property type="entry name" value="COPPER_AMINE_OXID_1"/>
    <property type="match status" value="1"/>
</dbReference>
<dbReference type="PANTHER" id="PTHR10638:SF41">
    <property type="entry name" value="AMINE OXIDASE"/>
    <property type="match status" value="1"/>
</dbReference>
<dbReference type="InterPro" id="IPR015802">
    <property type="entry name" value="Cu_amine_oxidase_N3"/>
</dbReference>
<comment type="PTM">
    <text evidence="7 8">Topaquinone (TPQ) is generated by copper-dependent autoxidation of a specific tyrosyl residue.</text>
</comment>
<dbReference type="SUPFAM" id="SSF49998">
    <property type="entry name" value="Amine oxidase catalytic domain"/>
    <property type="match status" value="1"/>
</dbReference>
<feature type="active site" description="Schiff-base intermediate with substrate; via topaquinone" evidence="6">
    <location>
        <position position="392"/>
    </location>
</feature>
<dbReference type="SUPFAM" id="SSF54416">
    <property type="entry name" value="Amine oxidase N-terminal region"/>
    <property type="match status" value="2"/>
</dbReference>
<evidence type="ECO:0000256" key="6">
    <source>
        <dbReference type="PIRSR" id="PIRSR600269-50"/>
    </source>
</evidence>
<comment type="similarity">
    <text evidence="1 8">Belongs to the copper/topaquinone oxidase family.</text>
</comment>
<dbReference type="EC" id="1.4.3.-" evidence="8"/>
<dbReference type="Proteomes" id="UP000032515">
    <property type="component" value="Unassembled WGS sequence"/>
</dbReference>
<dbReference type="PATRIC" id="fig|1076.23.peg.3482"/>
<dbReference type="OrthoDB" id="9772590at2"/>
<keyword evidence="2 8" id="KW-0479">Metal-binding</keyword>
<feature type="domain" description="Copper amine oxidase N2-terminal" evidence="10">
    <location>
        <begin position="23"/>
        <end position="86"/>
    </location>
</feature>